<gene>
    <name evidence="1" type="ORF">SAMN05661109_01299</name>
</gene>
<dbReference type="AlphaFoldDB" id="A0A1H9T362"/>
<dbReference type="STRING" id="1121357.SAMN05661109_01299"/>
<evidence type="ECO:0000313" key="2">
    <source>
        <dbReference type="Proteomes" id="UP000198929"/>
    </source>
</evidence>
<name>A0A1H9T362_9CORY</name>
<dbReference type="Proteomes" id="UP000198929">
    <property type="component" value="Unassembled WGS sequence"/>
</dbReference>
<organism evidence="1 2">
    <name type="scientific">Corynebacterium cystitidis DSM 20524</name>
    <dbReference type="NCBI Taxonomy" id="1121357"/>
    <lineage>
        <taxon>Bacteria</taxon>
        <taxon>Bacillati</taxon>
        <taxon>Actinomycetota</taxon>
        <taxon>Actinomycetes</taxon>
        <taxon>Mycobacteriales</taxon>
        <taxon>Corynebacteriaceae</taxon>
        <taxon>Corynebacterium</taxon>
    </lineage>
</organism>
<reference evidence="2" key="1">
    <citation type="submission" date="2016-10" db="EMBL/GenBank/DDBJ databases">
        <authorList>
            <person name="Varghese N."/>
            <person name="Submissions S."/>
        </authorList>
    </citation>
    <scope>NUCLEOTIDE SEQUENCE [LARGE SCALE GENOMIC DNA]</scope>
    <source>
        <strain evidence="2">DSM 20524</strain>
    </source>
</reference>
<sequence>MTNPNETNSSWTGIVGLLQVVQSSSPRLGVIYSQEKFPSETDYLDALRFARLQLVWTLACFAFNLQRAEDGELPNTARMKYTDEQGEVRFLDELIHPISGWITMANGFCAIFPQQNYRNPLRREGHIKNLLCRKLPKGPLGLIGKQSVISMQASMI</sequence>
<dbReference type="EMBL" id="FOGQ01000005">
    <property type="protein sequence ID" value="SER91690.1"/>
    <property type="molecule type" value="Genomic_DNA"/>
</dbReference>
<protein>
    <submittedName>
        <fullName evidence="1">Uncharacterized protein</fullName>
    </submittedName>
</protein>
<keyword evidence="2" id="KW-1185">Reference proteome</keyword>
<accession>A0A1H9T362</accession>
<evidence type="ECO:0000313" key="1">
    <source>
        <dbReference type="EMBL" id="SER91690.1"/>
    </source>
</evidence>
<proteinExistence type="predicted"/>